<accession>A0ABQ9DEQ4</accession>
<name>A0ABQ9DEQ4_9PASS</name>
<organism evidence="2 3">
    <name type="scientific">Willisornis vidua</name>
    <name type="common">Xingu scale-backed antbird</name>
    <dbReference type="NCBI Taxonomy" id="1566151"/>
    <lineage>
        <taxon>Eukaryota</taxon>
        <taxon>Metazoa</taxon>
        <taxon>Chordata</taxon>
        <taxon>Craniata</taxon>
        <taxon>Vertebrata</taxon>
        <taxon>Euteleostomi</taxon>
        <taxon>Archelosauria</taxon>
        <taxon>Archosauria</taxon>
        <taxon>Dinosauria</taxon>
        <taxon>Saurischia</taxon>
        <taxon>Theropoda</taxon>
        <taxon>Coelurosauria</taxon>
        <taxon>Aves</taxon>
        <taxon>Neognathae</taxon>
        <taxon>Neoaves</taxon>
        <taxon>Telluraves</taxon>
        <taxon>Australaves</taxon>
        <taxon>Passeriformes</taxon>
        <taxon>Thamnophilidae</taxon>
        <taxon>Willisornis</taxon>
    </lineage>
</organism>
<dbReference type="PANTHER" id="PTHR33064:SF29">
    <property type="entry name" value="PEPTIDASE A2 DOMAIN-CONTAINING PROTEIN-RELATED"/>
    <property type="match status" value="1"/>
</dbReference>
<dbReference type="InterPro" id="IPR051320">
    <property type="entry name" value="Viral_Replic_Matur_Polypro"/>
</dbReference>
<keyword evidence="3" id="KW-1185">Reference proteome</keyword>
<evidence type="ECO:0000313" key="2">
    <source>
        <dbReference type="EMBL" id="KAJ7417529.1"/>
    </source>
</evidence>
<dbReference type="Proteomes" id="UP001145742">
    <property type="component" value="Unassembled WGS sequence"/>
</dbReference>
<dbReference type="InterPro" id="IPR043502">
    <property type="entry name" value="DNA/RNA_pol_sf"/>
</dbReference>
<dbReference type="Gene3D" id="3.10.10.10">
    <property type="entry name" value="HIV Type 1 Reverse Transcriptase, subunit A, domain 1"/>
    <property type="match status" value="1"/>
</dbReference>
<dbReference type="PROSITE" id="PS50878">
    <property type="entry name" value="RT_POL"/>
    <property type="match status" value="1"/>
</dbReference>
<feature type="domain" description="Reverse transcriptase" evidence="1">
    <location>
        <begin position="6"/>
        <end position="83"/>
    </location>
</feature>
<gene>
    <name evidence="2" type="ORF">WISP_63889</name>
</gene>
<reference evidence="2" key="1">
    <citation type="submission" date="2019-10" db="EMBL/GenBank/DDBJ databases">
        <authorList>
            <person name="Soares A.E.R."/>
            <person name="Aleixo A."/>
            <person name="Schneider P."/>
            <person name="Miyaki C.Y."/>
            <person name="Schneider M.P."/>
            <person name="Mello C."/>
            <person name="Vasconcelos A.T.R."/>
        </authorList>
    </citation>
    <scope>NUCLEOTIDE SEQUENCE</scope>
    <source>
        <tissue evidence="2">Muscle</tissue>
    </source>
</reference>
<protein>
    <submittedName>
        <fullName evidence="2">Endogenous retrovirus group k member 19 pol</fullName>
    </submittedName>
</protein>
<comment type="caution">
    <text evidence="2">The sequence shown here is derived from an EMBL/GenBank/DDBJ whole genome shotgun (WGS) entry which is preliminary data.</text>
</comment>
<dbReference type="EMBL" id="WHWB01033753">
    <property type="protein sequence ID" value="KAJ7417529.1"/>
    <property type="molecule type" value="Genomic_DNA"/>
</dbReference>
<dbReference type="InterPro" id="IPR000477">
    <property type="entry name" value="RT_dom"/>
</dbReference>
<dbReference type="SUPFAM" id="SSF56672">
    <property type="entry name" value="DNA/RNA polymerases"/>
    <property type="match status" value="1"/>
</dbReference>
<evidence type="ECO:0000259" key="1">
    <source>
        <dbReference type="PROSITE" id="PS50878"/>
    </source>
</evidence>
<evidence type="ECO:0000313" key="3">
    <source>
        <dbReference type="Proteomes" id="UP001145742"/>
    </source>
</evidence>
<sequence length="83" mass="9352">MIHELESQGVVSKTRSPFNSSIWPVRKSSGEWRLMVDYCGLSEVTLPLSAPVLDMLELQYELESKAAKWYATINIASAFFSIP</sequence>
<dbReference type="PANTHER" id="PTHR33064">
    <property type="entry name" value="POL PROTEIN"/>
    <property type="match status" value="1"/>
</dbReference>
<proteinExistence type="predicted"/>